<dbReference type="AlphaFoldDB" id="A0A844XXC0"/>
<evidence type="ECO:0000256" key="6">
    <source>
        <dbReference type="PIRSR" id="PIRSR000138-1"/>
    </source>
</evidence>
<comment type="similarity">
    <text evidence="5">Belongs to the FMN-dependent alpha-hydroxy acid dehydrogenase family.</text>
</comment>
<dbReference type="GO" id="GO:0016614">
    <property type="term" value="F:oxidoreductase activity, acting on CH-OH group of donors"/>
    <property type="evidence" value="ECO:0007669"/>
    <property type="project" value="UniProtKB-ARBA"/>
</dbReference>
<comment type="cofactor">
    <cofactor evidence="1">
        <name>FMN</name>
        <dbReference type="ChEBI" id="CHEBI:58210"/>
    </cofactor>
</comment>
<keyword evidence="10" id="KW-1185">Reference proteome</keyword>
<feature type="binding site" evidence="7">
    <location>
        <position position="109"/>
    </location>
    <ligand>
        <name>FMN</name>
        <dbReference type="ChEBI" id="CHEBI:58210"/>
    </ligand>
</feature>
<proteinExistence type="inferred from homology"/>
<dbReference type="OrthoDB" id="9770452at2"/>
<evidence type="ECO:0000256" key="4">
    <source>
        <dbReference type="ARBA" id="ARBA00023002"/>
    </source>
</evidence>
<reference evidence="9 10" key="1">
    <citation type="submission" date="2019-12" db="EMBL/GenBank/DDBJ databases">
        <title>Genomic-based taxomic classification of the family Erythrobacteraceae.</title>
        <authorList>
            <person name="Xu L."/>
        </authorList>
    </citation>
    <scope>NUCLEOTIDE SEQUENCE [LARGE SCALE GENOMIC DNA]</scope>
    <source>
        <strain evidence="9 10">DSM 16225</strain>
    </source>
</reference>
<dbReference type="GO" id="GO:0010181">
    <property type="term" value="F:FMN binding"/>
    <property type="evidence" value="ECO:0007669"/>
    <property type="project" value="InterPro"/>
</dbReference>
<gene>
    <name evidence="9" type="ORF">GRI42_02740</name>
</gene>
<feature type="binding site" evidence="7">
    <location>
        <begin position="310"/>
        <end position="314"/>
    </location>
    <ligand>
        <name>FMN</name>
        <dbReference type="ChEBI" id="CHEBI:58210"/>
    </ligand>
</feature>
<dbReference type="EMBL" id="WTYF01000004">
    <property type="protein sequence ID" value="MXO50216.1"/>
    <property type="molecule type" value="Genomic_DNA"/>
</dbReference>
<evidence type="ECO:0000256" key="2">
    <source>
        <dbReference type="ARBA" id="ARBA00022630"/>
    </source>
</evidence>
<dbReference type="InterPro" id="IPR013785">
    <property type="entry name" value="Aldolase_TIM"/>
</dbReference>
<feature type="binding site" evidence="7">
    <location>
        <position position="27"/>
    </location>
    <ligand>
        <name>glyoxylate</name>
        <dbReference type="ChEBI" id="CHEBI:36655"/>
    </ligand>
</feature>
<evidence type="ECO:0000256" key="3">
    <source>
        <dbReference type="ARBA" id="ARBA00022643"/>
    </source>
</evidence>
<feature type="binding site" evidence="7">
    <location>
        <position position="277"/>
    </location>
    <ligand>
        <name>FMN</name>
        <dbReference type="ChEBI" id="CHEBI:58210"/>
    </ligand>
</feature>
<feature type="binding site" evidence="7">
    <location>
        <begin position="333"/>
        <end position="334"/>
    </location>
    <ligand>
        <name>FMN</name>
        <dbReference type="ChEBI" id="CHEBI:58210"/>
    </ligand>
</feature>
<dbReference type="PROSITE" id="PS51349">
    <property type="entry name" value="FMN_HYDROXY_ACID_DH_2"/>
    <property type="match status" value="1"/>
</dbReference>
<dbReference type="SUPFAM" id="SSF51395">
    <property type="entry name" value="FMN-linked oxidoreductases"/>
    <property type="match status" value="1"/>
</dbReference>
<dbReference type="Proteomes" id="UP000444185">
    <property type="component" value="Unassembled WGS sequence"/>
</dbReference>
<evidence type="ECO:0000259" key="8">
    <source>
        <dbReference type="PROSITE" id="PS51349"/>
    </source>
</evidence>
<feature type="active site" description="Proton acceptor" evidence="6">
    <location>
        <position position="279"/>
    </location>
</feature>
<feature type="binding site" evidence="7">
    <location>
        <position position="158"/>
    </location>
    <ligand>
        <name>FMN</name>
        <dbReference type="ChEBI" id="CHEBI:58210"/>
    </ligand>
</feature>
<dbReference type="PROSITE" id="PS00557">
    <property type="entry name" value="FMN_HYDROXY_ACID_DH_1"/>
    <property type="match status" value="1"/>
</dbReference>
<feature type="binding site" evidence="7">
    <location>
        <begin position="80"/>
        <end position="82"/>
    </location>
    <ligand>
        <name>FMN</name>
        <dbReference type="ChEBI" id="CHEBI:58210"/>
    </ligand>
</feature>
<dbReference type="Gene3D" id="3.20.20.70">
    <property type="entry name" value="Aldolase class I"/>
    <property type="match status" value="1"/>
</dbReference>
<protein>
    <submittedName>
        <fullName evidence="9">Alpha-hydroxy-acid oxidizing protein</fullName>
    </submittedName>
</protein>
<dbReference type="PANTHER" id="PTHR10578">
    <property type="entry name" value="S -2-HYDROXY-ACID OXIDASE-RELATED"/>
    <property type="match status" value="1"/>
</dbReference>
<evidence type="ECO:0000256" key="5">
    <source>
        <dbReference type="ARBA" id="ARBA00024042"/>
    </source>
</evidence>
<feature type="domain" description="FMN hydroxy acid dehydrogenase" evidence="8">
    <location>
        <begin position="1"/>
        <end position="382"/>
    </location>
</feature>
<dbReference type="PANTHER" id="PTHR10578:SF107">
    <property type="entry name" value="2-HYDROXYACID OXIDASE 1"/>
    <property type="match status" value="1"/>
</dbReference>
<evidence type="ECO:0000313" key="10">
    <source>
        <dbReference type="Proteomes" id="UP000444185"/>
    </source>
</evidence>
<accession>A0A844XXC0</accession>
<dbReference type="InterPro" id="IPR012133">
    <property type="entry name" value="Alpha-hydoxy_acid_DH_FMN"/>
</dbReference>
<organism evidence="9 10">
    <name type="scientific">Qipengyuania gaetbuli</name>
    <dbReference type="NCBI Taxonomy" id="266952"/>
    <lineage>
        <taxon>Bacteria</taxon>
        <taxon>Pseudomonadati</taxon>
        <taxon>Pseudomonadota</taxon>
        <taxon>Alphaproteobacteria</taxon>
        <taxon>Sphingomonadales</taxon>
        <taxon>Erythrobacteraceae</taxon>
        <taxon>Qipengyuania</taxon>
    </lineage>
</organism>
<evidence type="ECO:0000256" key="1">
    <source>
        <dbReference type="ARBA" id="ARBA00001917"/>
    </source>
</evidence>
<dbReference type="RefSeq" id="WP_160606698.1">
    <property type="nucleotide sequence ID" value="NZ_WTYF01000004.1"/>
</dbReference>
<feature type="binding site" evidence="7">
    <location>
        <position position="167"/>
    </location>
    <ligand>
        <name>glyoxylate</name>
        <dbReference type="ChEBI" id="CHEBI:36655"/>
    </ligand>
</feature>
<feature type="binding site" evidence="7">
    <location>
        <position position="130"/>
    </location>
    <ligand>
        <name>FMN</name>
        <dbReference type="ChEBI" id="CHEBI:58210"/>
    </ligand>
</feature>
<dbReference type="Pfam" id="PF01070">
    <property type="entry name" value="FMN_dh"/>
    <property type="match status" value="1"/>
</dbReference>
<name>A0A844XXC0_9SPHN</name>
<dbReference type="PIRSF" id="PIRSF000138">
    <property type="entry name" value="Al-hdrx_acd_dh"/>
    <property type="match status" value="1"/>
</dbReference>
<dbReference type="InterPro" id="IPR037396">
    <property type="entry name" value="FMN_HAD"/>
</dbReference>
<dbReference type="FunFam" id="3.20.20.70:FF:000029">
    <property type="entry name" value="L-lactate dehydrogenase"/>
    <property type="match status" value="1"/>
</dbReference>
<sequence length="382" mass="41766">MRLSDCHNIEDFRRLAKARLPWPVFDYIDGAADDEITKARNTAAFDSVDLVPDVLAGVADIDTSCTIMGRKSALPLMLSPTALQRAFHRDGERAVAKAAEKFGVWFGISSLATHSIEEVAALTSGPKLFQLYVHKDKGLNASMIERCQASRFDALALTVDTIVSGKRERCLRSGFTTPPRFSASSLWSYATRPYWTLNYVFSPKFRLPNLDGHVQEGTGKAVSIQDYFNTMLDTGMDWDTAAKIRQDWGGTFCLKGVMSAADARRAVEIGANAIMISNHGGRQLDGSRSPFDQLSEIVDAVGGEIEIICDGGVRRGTHVLKSLCTGATAASGGRLYLYALAAAGQEGVERALAILRDEIERGMRLMGVTSVEQLTSECLRWR</sequence>
<keyword evidence="2 7" id="KW-0285">Flavoprotein</keyword>
<dbReference type="CDD" id="cd02809">
    <property type="entry name" value="alpha_hydroxyacid_oxid_FMN"/>
    <property type="match status" value="1"/>
</dbReference>
<feature type="binding site" evidence="7">
    <location>
        <position position="132"/>
    </location>
    <ligand>
        <name>glyoxylate</name>
        <dbReference type="ChEBI" id="CHEBI:36655"/>
    </ligand>
</feature>
<evidence type="ECO:0000256" key="7">
    <source>
        <dbReference type="PIRSR" id="PIRSR000138-2"/>
    </source>
</evidence>
<comment type="caution">
    <text evidence="9">The sequence shown here is derived from an EMBL/GenBank/DDBJ whole genome shotgun (WGS) entry which is preliminary data.</text>
</comment>
<feature type="binding site" evidence="7">
    <location>
        <position position="279"/>
    </location>
    <ligand>
        <name>glyoxylate</name>
        <dbReference type="ChEBI" id="CHEBI:36655"/>
    </ligand>
</feature>
<feature type="binding site" evidence="7">
    <location>
        <position position="282"/>
    </location>
    <ligand>
        <name>glyoxylate</name>
        <dbReference type="ChEBI" id="CHEBI:36655"/>
    </ligand>
</feature>
<dbReference type="InterPro" id="IPR008259">
    <property type="entry name" value="FMN_hydac_DH_AS"/>
</dbReference>
<feature type="binding site" evidence="7">
    <location>
        <position position="255"/>
    </location>
    <ligand>
        <name>FMN</name>
        <dbReference type="ChEBI" id="CHEBI:58210"/>
    </ligand>
</feature>
<keyword evidence="4" id="KW-0560">Oxidoreductase</keyword>
<keyword evidence="3 7" id="KW-0288">FMN</keyword>
<evidence type="ECO:0000313" key="9">
    <source>
        <dbReference type="EMBL" id="MXO50216.1"/>
    </source>
</evidence>
<dbReference type="InterPro" id="IPR000262">
    <property type="entry name" value="FMN-dep_DH"/>
</dbReference>